<keyword evidence="3" id="KW-0808">Transferase</keyword>
<dbReference type="CDD" id="cd05154">
    <property type="entry name" value="ACAD10_11_N-like"/>
    <property type="match status" value="1"/>
</dbReference>
<dbReference type="PANTHER" id="PTHR21310:SF40">
    <property type="entry name" value="AMINOGLYCOSIDE PHOSPHOTRANSFERASE DOMAIN-CONTAINING PROTEIN-RELATED"/>
    <property type="match status" value="1"/>
</dbReference>
<sequence length="404" mass="44808">MSTADTAPTDAPPGDNDNYSEVARPSGSQRDTAELGRELQAWLRTRLHDGADPQVTDVRLPAANGMSSETILFDATWTESAEDAIHEAPGARRTHELVARVEPAAATMPIFPSYDMVTQFDVMRVVGKLTDVPVPATYWSEPDATALGAPFFVMQRIEGIVPPDVMPYTFGSWLTEATAEQRRALQDSSVDVLAKLHGIEDPLRHFDFLQLPGGGPTGEQAFRAYLANQREYYEWVSADGPRSPLIERCLDRLEATVPADDSPAVLCWGDSRIGNMMYRDFAPVAVLDWEMATVGPREVDLGWMIFQHRFFEDLSTLAGLPGLPDFMRREDVEARYTQASGHRAENLDYYILFAALRHATVMFRVQARAIAFGQAAPPADPDDMILHRPTLEAMLDGTYWSGVS</sequence>
<keyword evidence="4" id="KW-1185">Reference proteome</keyword>
<evidence type="ECO:0000313" key="3">
    <source>
        <dbReference type="EMBL" id="SDD18341.1"/>
    </source>
</evidence>
<dbReference type="AlphaFoldDB" id="A0A1G6SNW5"/>
<dbReference type="EMBL" id="FNAB01000003">
    <property type="protein sequence ID" value="SDD18341.1"/>
    <property type="molecule type" value="Genomic_DNA"/>
</dbReference>
<dbReference type="Gene3D" id="3.90.1200.10">
    <property type="match status" value="1"/>
</dbReference>
<proteinExistence type="predicted"/>
<dbReference type="InterPro" id="IPR011009">
    <property type="entry name" value="Kinase-like_dom_sf"/>
</dbReference>
<dbReference type="InterPro" id="IPR002575">
    <property type="entry name" value="Aminoglycoside_PTrfase"/>
</dbReference>
<dbReference type="RefSeq" id="WP_072843333.1">
    <property type="nucleotide sequence ID" value="NZ_FNAB01000003.1"/>
</dbReference>
<feature type="domain" description="Aminoglycoside phosphotransferase" evidence="2">
    <location>
        <begin position="119"/>
        <end position="310"/>
    </location>
</feature>
<dbReference type="GO" id="GO:0016301">
    <property type="term" value="F:kinase activity"/>
    <property type="evidence" value="ECO:0007669"/>
    <property type="project" value="UniProtKB-KW"/>
</dbReference>
<accession>A0A1G6SNW5</accession>
<protein>
    <submittedName>
        <fullName evidence="3">Predicted kinase, aminoglycoside phosphotransferase (APT) family</fullName>
    </submittedName>
</protein>
<dbReference type="STRING" id="168276.SAMN05444580_103205"/>
<keyword evidence="3" id="KW-0418">Kinase</keyword>
<dbReference type="InterPro" id="IPR041726">
    <property type="entry name" value="ACAD10_11_N"/>
</dbReference>
<dbReference type="Pfam" id="PF01636">
    <property type="entry name" value="APH"/>
    <property type="match status" value="1"/>
</dbReference>
<dbReference type="InterPro" id="IPR051678">
    <property type="entry name" value="AGP_Transferase"/>
</dbReference>
<name>A0A1G6SNW5_9NOCA</name>
<dbReference type="Proteomes" id="UP000199417">
    <property type="component" value="Unassembled WGS sequence"/>
</dbReference>
<feature type="region of interest" description="Disordered" evidence="1">
    <location>
        <begin position="1"/>
        <end position="34"/>
    </location>
</feature>
<dbReference type="SUPFAM" id="SSF56112">
    <property type="entry name" value="Protein kinase-like (PK-like)"/>
    <property type="match status" value="1"/>
</dbReference>
<dbReference type="Gene3D" id="3.30.200.20">
    <property type="entry name" value="Phosphorylase Kinase, domain 1"/>
    <property type="match status" value="1"/>
</dbReference>
<evidence type="ECO:0000313" key="4">
    <source>
        <dbReference type="Proteomes" id="UP000199417"/>
    </source>
</evidence>
<reference evidence="3 4" key="1">
    <citation type="submission" date="2016-10" db="EMBL/GenBank/DDBJ databases">
        <authorList>
            <person name="de Groot N.N."/>
        </authorList>
    </citation>
    <scope>NUCLEOTIDE SEQUENCE [LARGE SCALE GENOMIC DNA]</scope>
    <source>
        <strain evidence="3 4">JCM 11308</strain>
    </source>
</reference>
<dbReference type="PANTHER" id="PTHR21310">
    <property type="entry name" value="AMINOGLYCOSIDE PHOSPHOTRANSFERASE-RELATED-RELATED"/>
    <property type="match status" value="1"/>
</dbReference>
<gene>
    <name evidence="3" type="ORF">SAMN05444580_103205</name>
</gene>
<organism evidence="3 4">
    <name type="scientific">Rhodococcus tukisamuensis</name>
    <dbReference type="NCBI Taxonomy" id="168276"/>
    <lineage>
        <taxon>Bacteria</taxon>
        <taxon>Bacillati</taxon>
        <taxon>Actinomycetota</taxon>
        <taxon>Actinomycetes</taxon>
        <taxon>Mycobacteriales</taxon>
        <taxon>Nocardiaceae</taxon>
        <taxon>Rhodococcus</taxon>
    </lineage>
</organism>
<evidence type="ECO:0000259" key="2">
    <source>
        <dbReference type="Pfam" id="PF01636"/>
    </source>
</evidence>
<evidence type="ECO:0000256" key="1">
    <source>
        <dbReference type="SAM" id="MobiDB-lite"/>
    </source>
</evidence>